<keyword evidence="2" id="KW-1185">Reference proteome</keyword>
<organism evidence="1 2">
    <name type="scientific">Periplaneta americana</name>
    <name type="common">American cockroach</name>
    <name type="synonym">Blatta americana</name>
    <dbReference type="NCBI Taxonomy" id="6978"/>
    <lineage>
        <taxon>Eukaryota</taxon>
        <taxon>Metazoa</taxon>
        <taxon>Ecdysozoa</taxon>
        <taxon>Arthropoda</taxon>
        <taxon>Hexapoda</taxon>
        <taxon>Insecta</taxon>
        <taxon>Pterygota</taxon>
        <taxon>Neoptera</taxon>
        <taxon>Polyneoptera</taxon>
        <taxon>Dictyoptera</taxon>
        <taxon>Blattodea</taxon>
        <taxon>Blattoidea</taxon>
        <taxon>Blattidae</taxon>
        <taxon>Blattinae</taxon>
        <taxon>Periplaneta</taxon>
    </lineage>
</organism>
<proteinExistence type="predicted"/>
<dbReference type="Proteomes" id="UP001148838">
    <property type="component" value="Unassembled WGS sequence"/>
</dbReference>
<comment type="caution">
    <text evidence="1">The sequence shown here is derived from an EMBL/GenBank/DDBJ whole genome shotgun (WGS) entry which is preliminary data.</text>
</comment>
<reference evidence="1 2" key="1">
    <citation type="journal article" date="2022" name="Allergy">
        <title>Genome assembly and annotation of Periplaneta americana reveal a comprehensive cockroach allergen profile.</title>
        <authorList>
            <person name="Wang L."/>
            <person name="Xiong Q."/>
            <person name="Saelim N."/>
            <person name="Wang L."/>
            <person name="Nong W."/>
            <person name="Wan A.T."/>
            <person name="Shi M."/>
            <person name="Liu X."/>
            <person name="Cao Q."/>
            <person name="Hui J.H.L."/>
            <person name="Sookrung N."/>
            <person name="Leung T.F."/>
            <person name="Tungtrongchitr A."/>
            <person name="Tsui S.K.W."/>
        </authorList>
    </citation>
    <scope>NUCLEOTIDE SEQUENCE [LARGE SCALE GENOMIC DNA]</scope>
    <source>
        <strain evidence="1">PWHHKU_190912</strain>
    </source>
</reference>
<evidence type="ECO:0000313" key="2">
    <source>
        <dbReference type="Proteomes" id="UP001148838"/>
    </source>
</evidence>
<gene>
    <name evidence="1" type="ORF">ANN_04807</name>
</gene>
<evidence type="ECO:0000313" key="1">
    <source>
        <dbReference type="EMBL" id="KAJ4443157.1"/>
    </source>
</evidence>
<accession>A0ABQ8T9C9</accession>
<sequence>MGTVDKLTDCIGASTHVGDIRSISFFHDCSKAKLKLSLRNDTTRSRLFSVDKIGNSEMVGLCGARLLRRDDKRRENNFFSRGNLLEGRVYRRSEESSLRRFGSNQVTSLPVASLRFALIFVTFRLNTDNFEMRVISYMNVSYSASSYDERVMERRKILPAPGFELYVYDSVIFENLPSFCVLNFAAHFSIVNAARGRRIHFSARWCTISLSPS</sequence>
<name>A0ABQ8T9C9_PERAM</name>
<protein>
    <submittedName>
        <fullName evidence="1">Uncharacterized protein</fullName>
    </submittedName>
</protein>
<dbReference type="EMBL" id="JAJSOF020000013">
    <property type="protein sequence ID" value="KAJ4443157.1"/>
    <property type="molecule type" value="Genomic_DNA"/>
</dbReference>